<name>A0A4R1QXT7_9FIRM</name>
<dbReference type="PANTHER" id="PTHR34477:SF1">
    <property type="entry name" value="UPF0213 PROTEIN YHBQ"/>
    <property type="match status" value="1"/>
</dbReference>
<gene>
    <name evidence="4" type="ORF">EDD77_1118</name>
</gene>
<dbReference type="SUPFAM" id="SSF82771">
    <property type="entry name" value="GIY-YIG endonuclease"/>
    <property type="match status" value="1"/>
</dbReference>
<dbReference type="CDD" id="cd10456">
    <property type="entry name" value="GIY-YIG_UPF0213"/>
    <property type="match status" value="1"/>
</dbReference>
<dbReference type="InterPro" id="IPR000305">
    <property type="entry name" value="GIY-YIG_endonuc"/>
</dbReference>
<dbReference type="GeneID" id="97380105"/>
<evidence type="ECO:0000313" key="5">
    <source>
        <dbReference type="Proteomes" id="UP000295184"/>
    </source>
</evidence>
<proteinExistence type="inferred from homology"/>
<sequence>MEQNNLPAPAYVYMMRCANGALYTGWTNDLLRRLRAHASGKGAKYTRGFGGETLAYAELLEDKTAALRREATLKKCSKEEKEALASGFDPARFVLLRPARPADAEAVLGIYSHYVLHSTASFLYQPPKLEDYRREMRALCRRLPFFLAENALGQALGYACAHPWRYGTGAYAWDTETTIYLAPEARRLGVGSMLYHALLAALCRQGYWNAYAVLADPNPASEAFHERFGFVCEGRQARCGLKNGWQGVSYWLMDLAPGRTDPPAEEPRAPLPGELAALAAATRQGADWKQLAGLEPDEKNKEQ</sequence>
<dbReference type="EMBL" id="SLUM01000011">
    <property type="protein sequence ID" value="TCL57014.1"/>
    <property type="molecule type" value="Genomic_DNA"/>
</dbReference>
<dbReference type="STRING" id="1650663.GCA_001486665_00905"/>
<dbReference type="Pfam" id="PF00583">
    <property type="entry name" value="Acetyltransf_1"/>
    <property type="match status" value="1"/>
</dbReference>
<dbReference type="InterPro" id="IPR050190">
    <property type="entry name" value="UPF0213_domain"/>
</dbReference>
<dbReference type="PANTHER" id="PTHR34477">
    <property type="entry name" value="UPF0213 PROTEIN YHBQ"/>
    <property type="match status" value="1"/>
</dbReference>
<dbReference type="Pfam" id="PF01541">
    <property type="entry name" value="GIY-YIG"/>
    <property type="match status" value="1"/>
</dbReference>
<evidence type="ECO:0000259" key="3">
    <source>
        <dbReference type="PROSITE" id="PS51186"/>
    </source>
</evidence>
<evidence type="ECO:0000256" key="1">
    <source>
        <dbReference type="ARBA" id="ARBA00007435"/>
    </source>
</evidence>
<accession>A0A4R1QXT7</accession>
<dbReference type="CDD" id="cd04301">
    <property type="entry name" value="NAT_SF"/>
    <property type="match status" value="1"/>
</dbReference>
<feature type="domain" description="N-acetyltransferase" evidence="3">
    <location>
        <begin position="94"/>
        <end position="257"/>
    </location>
</feature>
<keyword evidence="4" id="KW-0808">Transferase</keyword>
<dbReference type="Gene3D" id="3.40.630.30">
    <property type="match status" value="1"/>
</dbReference>
<keyword evidence="4" id="KW-0012">Acyltransferase</keyword>
<dbReference type="Gene3D" id="3.40.1440.10">
    <property type="entry name" value="GIY-YIG endonuclease"/>
    <property type="match status" value="1"/>
</dbReference>
<feature type="domain" description="GIY-YIG" evidence="2">
    <location>
        <begin position="8"/>
        <end position="83"/>
    </location>
</feature>
<dbReference type="InterPro" id="IPR000182">
    <property type="entry name" value="GNAT_dom"/>
</dbReference>
<dbReference type="InterPro" id="IPR016181">
    <property type="entry name" value="Acyl_CoA_acyltransferase"/>
</dbReference>
<dbReference type="SUPFAM" id="SSF55729">
    <property type="entry name" value="Acyl-CoA N-acyltransferases (Nat)"/>
    <property type="match status" value="1"/>
</dbReference>
<dbReference type="AlphaFoldDB" id="A0A4R1QXT7"/>
<protein>
    <submittedName>
        <fullName evidence="4">L-amino acid N-acyltransferase YncA</fullName>
    </submittedName>
</protein>
<dbReference type="Proteomes" id="UP000295184">
    <property type="component" value="Unassembled WGS sequence"/>
</dbReference>
<dbReference type="InterPro" id="IPR035901">
    <property type="entry name" value="GIY-YIG_endonuc_sf"/>
</dbReference>
<dbReference type="GO" id="GO:0016747">
    <property type="term" value="F:acyltransferase activity, transferring groups other than amino-acyl groups"/>
    <property type="evidence" value="ECO:0007669"/>
    <property type="project" value="InterPro"/>
</dbReference>
<comment type="caution">
    <text evidence="4">The sequence shown here is derived from an EMBL/GenBank/DDBJ whole genome shotgun (WGS) entry which is preliminary data.</text>
</comment>
<dbReference type="OrthoDB" id="9798006at2"/>
<comment type="similarity">
    <text evidence="1">Belongs to the UPF0213 family.</text>
</comment>
<evidence type="ECO:0000313" key="4">
    <source>
        <dbReference type="EMBL" id="TCL57014.1"/>
    </source>
</evidence>
<organism evidence="4 5">
    <name type="scientific">Allofournierella massiliensis</name>
    <dbReference type="NCBI Taxonomy" id="1650663"/>
    <lineage>
        <taxon>Bacteria</taxon>
        <taxon>Bacillati</taxon>
        <taxon>Bacillota</taxon>
        <taxon>Clostridia</taxon>
        <taxon>Eubacteriales</taxon>
        <taxon>Oscillospiraceae</taxon>
        <taxon>Allofournierella</taxon>
    </lineage>
</organism>
<reference evidence="4 5" key="1">
    <citation type="submission" date="2019-03" db="EMBL/GenBank/DDBJ databases">
        <title>Genomic Encyclopedia of Type Strains, Phase IV (KMG-IV): sequencing the most valuable type-strain genomes for metagenomic binning, comparative biology and taxonomic classification.</title>
        <authorList>
            <person name="Goeker M."/>
        </authorList>
    </citation>
    <scope>NUCLEOTIDE SEQUENCE [LARGE SCALE GENOMIC DNA]</scope>
    <source>
        <strain evidence="4 5">DSM 100451</strain>
    </source>
</reference>
<evidence type="ECO:0000259" key="2">
    <source>
        <dbReference type="PROSITE" id="PS50164"/>
    </source>
</evidence>
<dbReference type="PROSITE" id="PS50164">
    <property type="entry name" value="GIY_YIG"/>
    <property type="match status" value="1"/>
</dbReference>
<dbReference type="PROSITE" id="PS51186">
    <property type="entry name" value="GNAT"/>
    <property type="match status" value="1"/>
</dbReference>
<dbReference type="RefSeq" id="WP_058963399.1">
    <property type="nucleotide sequence ID" value="NZ_CABKVM010000014.1"/>
</dbReference>